<dbReference type="InterPro" id="IPR011197">
    <property type="entry name" value="UCP012318"/>
</dbReference>
<reference evidence="2 3" key="1">
    <citation type="submission" date="2019-01" db="EMBL/GenBank/DDBJ databases">
        <title>Pseudolysobacter antarctica gen. nov., sp. nov., isolated from Fildes Peninsula, Antarctica.</title>
        <authorList>
            <person name="Wei Z."/>
            <person name="Peng F."/>
        </authorList>
    </citation>
    <scope>NUCLEOTIDE SEQUENCE [LARGE SCALE GENOMIC DNA]</scope>
    <source>
        <strain evidence="2 3">AQ6-296</strain>
    </source>
</reference>
<dbReference type="PIRSF" id="PIRSF012318">
    <property type="entry name" value="UCP012318"/>
    <property type="match status" value="1"/>
</dbReference>
<dbReference type="SUPFAM" id="SSF47240">
    <property type="entry name" value="Ferritin-like"/>
    <property type="match status" value="1"/>
</dbReference>
<evidence type="ECO:0000256" key="1">
    <source>
        <dbReference type="SAM" id="MobiDB-lite"/>
    </source>
</evidence>
<dbReference type="PANTHER" id="PTHR42782:SF4">
    <property type="entry name" value="DUF455 DOMAIN-CONTAINING PROTEIN"/>
    <property type="match status" value="1"/>
</dbReference>
<organism evidence="2 3">
    <name type="scientific">Pseudolysobacter antarcticus</name>
    <dbReference type="NCBI Taxonomy" id="2511995"/>
    <lineage>
        <taxon>Bacteria</taxon>
        <taxon>Pseudomonadati</taxon>
        <taxon>Pseudomonadota</taxon>
        <taxon>Gammaproteobacteria</taxon>
        <taxon>Lysobacterales</taxon>
        <taxon>Rhodanobacteraceae</taxon>
        <taxon>Pseudolysobacter</taxon>
    </lineage>
</organism>
<dbReference type="CDD" id="cd00657">
    <property type="entry name" value="Ferritin_like"/>
    <property type="match status" value="1"/>
</dbReference>
<sequence>MRLAILRLNIVPDETTNDSTTRGKQVNTIADSLDANLFSAVGQCLDCTDPQEKIALTTALASRFASGQFDFADSSSPSPIANPGRPSRPLLVDPRHLPQRKLGSSEGRVALIHAVAHIEFNAINLALDAVYRFRGLPLEYYFDWIGIAADEARHFSLLSARLAELGYAYGDFDAHDGLWEMAVKTAGSCLARMALVPRVLEARGLDVTPGMIMRLRAVGDLQTVAILEVILDEEVAHVAAGSRWFAWCCAQIGSDPANTFDELLALHLRGSLRGPFNTEARLRAGFSELELERIAAMVPA</sequence>
<keyword evidence="3" id="KW-1185">Reference proteome</keyword>
<dbReference type="InterPro" id="IPR007402">
    <property type="entry name" value="DUF455"/>
</dbReference>
<dbReference type="InterPro" id="IPR009078">
    <property type="entry name" value="Ferritin-like_SF"/>
</dbReference>
<gene>
    <name evidence="2" type="ORF">ELE36_13980</name>
</gene>
<accession>A0A411HLJ1</accession>
<dbReference type="AlphaFoldDB" id="A0A411HLJ1"/>
<feature type="region of interest" description="Disordered" evidence="1">
    <location>
        <begin position="73"/>
        <end position="95"/>
    </location>
</feature>
<dbReference type="OrthoDB" id="9778629at2"/>
<dbReference type="Proteomes" id="UP000291562">
    <property type="component" value="Chromosome"/>
</dbReference>
<proteinExistence type="predicted"/>
<evidence type="ECO:0000313" key="3">
    <source>
        <dbReference type="Proteomes" id="UP000291562"/>
    </source>
</evidence>
<protein>
    <submittedName>
        <fullName evidence="2">Ferritin-like domain-containing protein</fullName>
    </submittedName>
</protein>
<dbReference type="EMBL" id="CP035704">
    <property type="protein sequence ID" value="QBB71373.1"/>
    <property type="molecule type" value="Genomic_DNA"/>
</dbReference>
<evidence type="ECO:0000313" key="2">
    <source>
        <dbReference type="EMBL" id="QBB71373.1"/>
    </source>
</evidence>
<name>A0A411HLJ1_9GAMM</name>
<dbReference type="Pfam" id="PF04305">
    <property type="entry name" value="DUF455"/>
    <property type="match status" value="1"/>
</dbReference>
<dbReference type="KEGG" id="xbc:ELE36_13980"/>
<dbReference type="PANTHER" id="PTHR42782">
    <property type="entry name" value="SI:CH73-314G15.3"/>
    <property type="match status" value="1"/>
</dbReference>